<feature type="signal peptide" evidence="1">
    <location>
        <begin position="1"/>
        <end position="20"/>
    </location>
</feature>
<keyword evidence="3" id="KW-1185">Reference proteome</keyword>
<comment type="caution">
    <text evidence="2">The sequence shown here is derived from an EMBL/GenBank/DDBJ whole genome shotgun (WGS) entry which is preliminary data.</text>
</comment>
<sequence>MKARIALLSAALGLCCPVFANTAHTSALTSQFYYDGLIVTPDGNGYFGQQWLENATDVTLFPKNGNTAIWTLTLTNWRGQPIAGEPVEISTAPLTLTAPQWREPDDMAARFSRSVRTKILTRIEQGLFRLTAPFDVSSPVTDARGQVTVAIHNFHSCGNDSVPGSDRFVARVGSQQQTLEVKCAVNGLVPIPDTPNQGLTTAGLVGRHLHPNLLAALQNLGRAWHAQPDKPAGMPDHLTITGATMRWGGINPPHFTHKFGGTVDIRPLGTQSGPISVGDAAYDRQATQSLVDALVQLGATQIIFADNLRGVTQVKANHKNHLHVSFLSEPLEPWHHDDADTDSEGLHWHNYDGIYDTRYFIPTVKLLEPAALRFDLAD</sequence>
<dbReference type="OrthoDB" id="6281401at2"/>
<dbReference type="RefSeq" id="WP_046006822.1">
    <property type="nucleotide sequence ID" value="NZ_JXYA01000056.1"/>
</dbReference>
<dbReference type="Proteomes" id="UP000033452">
    <property type="component" value="Unassembled WGS sequence"/>
</dbReference>
<evidence type="ECO:0000313" key="2">
    <source>
        <dbReference type="EMBL" id="KJZ06083.1"/>
    </source>
</evidence>
<protein>
    <submittedName>
        <fullName evidence="2">Uncharacterized protein</fullName>
    </submittedName>
</protein>
<gene>
    <name evidence="2" type="ORF">TW77_20415</name>
</gene>
<evidence type="ECO:0000256" key="1">
    <source>
        <dbReference type="SAM" id="SignalP"/>
    </source>
</evidence>
<feature type="chain" id="PRO_5002475410" evidence="1">
    <location>
        <begin position="21"/>
        <end position="378"/>
    </location>
</feature>
<dbReference type="PATRIC" id="fig|43658.5.peg.4312"/>
<organism evidence="2 3">
    <name type="scientific">Pseudoalteromonas rubra</name>
    <dbReference type="NCBI Taxonomy" id="43658"/>
    <lineage>
        <taxon>Bacteria</taxon>
        <taxon>Pseudomonadati</taxon>
        <taxon>Pseudomonadota</taxon>
        <taxon>Gammaproteobacteria</taxon>
        <taxon>Alteromonadales</taxon>
        <taxon>Pseudoalteromonadaceae</taxon>
        <taxon>Pseudoalteromonas</taxon>
    </lineage>
</organism>
<dbReference type="AlphaFoldDB" id="A0A0F4QEG5"/>
<reference evidence="2 3" key="1">
    <citation type="journal article" date="2015" name="BMC Genomics">
        <title>Genome mining reveals unlocked bioactive potential of marine Gram-negative bacteria.</title>
        <authorList>
            <person name="Machado H."/>
            <person name="Sonnenschein E.C."/>
            <person name="Melchiorsen J."/>
            <person name="Gram L."/>
        </authorList>
    </citation>
    <scope>NUCLEOTIDE SEQUENCE [LARGE SCALE GENOMIC DNA]</scope>
    <source>
        <strain evidence="2 3">S2471</strain>
    </source>
</reference>
<dbReference type="EMBL" id="JXYA01000056">
    <property type="protein sequence ID" value="KJZ06083.1"/>
    <property type="molecule type" value="Genomic_DNA"/>
</dbReference>
<proteinExistence type="predicted"/>
<keyword evidence="1" id="KW-0732">Signal</keyword>
<evidence type="ECO:0000313" key="3">
    <source>
        <dbReference type="Proteomes" id="UP000033452"/>
    </source>
</evidence>
<accession>A0A0F4QEG5</accession>
<name>A0A0F4QEG5_9GAMM</name>